<name>K6ZVF4_9ALTE</name>
<dbReference type="KEGG" id="gps:C427_4700"/>
<evidence type="ECO:0000313" key="1">
    <source>
        <dbReference type="EMBL" id="AGH46799.1"/>
    </source>
</evidence>
<accession>K6ZVF4</accession>
<dbReference type="HOGENOM" id="CLU_3237237_0_0_6"/>
<evidence type="ECO:0000313" key="2">
    <source>
        <dbReference type="Proteomes" id="UP000011864"/>
    </source>
</evidence>
<keyword evidence="2" id="KW-1185">Reference proteome</keyword>
<gene>
    <name evidence="1" type="ORF">C427_4700</name>
</gene>
<dbReference type="PATRIC" id="fig|1129794.4.peg.4680"/>
<dbReference type="EMBL" id="CP003837">
    <property type="protein sequence ID" value="AGH46799.1"/>
    <property type="molecule type" value="Genomic_DNA"/>
</dbReference>
<proteinExistence type="predicted"/>
<organism evidence="1 2">
    <name type="scientific">Paraglaciecola psychrophila 170</name>
    <dbReference type="NCBI Taxonomy" id="1129794"/>
    <lineage>
        <taxon>Bacteria</taxon>
        <taxon>Pseudomonadati</taxon>
        <taxon>Pseudomonadota</taxon>
        <taxon>Gammaproteobacteria</taxon>
        <taxon>Alteromonadales</taxon>
        <taxon>Alteromonadaceae</taxon>
        <taxon>Paraglaciecola</taxon>
    </lineage>
</organism>
<sequence>MAIDLVLVNLAFNWVKELSFIYGNSIPHLISIFNEPDLAGSAI</sequence>
<reference evidence="1 2" key="1">
    <citation type="journal article" date="2013" name="Genome Announc.">
        <title>Complete Genome Sequence of Glaciecola psychrophila Strain 170T.</title>
        <authorList>
            <person name="Yin J."/>
            <person name="Chen J."/>
            <person name="Liu G."/>
            <person name="Yu Y."/>
            <person name="Song L."/>
            <person name="Wang X."/>
            <person name="Qu X."/>
        </authorList>
    </citation>
    <scope>NUCLEOTIDE SEQUENCE [LARGE SCALE GENOMIC DNA]</scope>
    <source>
        <strain evidence="1 2">170</strain>
    </source>
</reference>
<dbReference type="AlphaFoldDB" id="K6ZVF4"/>
<protein>
    <submittedName>
        <fullName evidence="1">Uncharacterized protein</fullName>
    </submittedName>
</protein>
<dbReference type="Proteomes" id="UP000011864">
    <property type="component" value="Chromosome"/>
</dbReference>